<proteinExistence type="predicted"/>
<dbReference type="InParanoid" id="A0A0V1BF45"/>
<sequence length="147" mass="16531">MVNSAEGILLKVLCALQIPKRFPTYEGDYYGNICCRRTLKLLCGVVTWSFFGASFQQMRCDSWTENTIKPPATITWKTFIASPYVCFAACQQPACCKLEMSSSCNGFTSLHCFLQHLSSPDFEPVDIHQIAVAVIDKFEVINIFLNP</sequence>
<accession>A0A0V1BF45</accession>
<dbReference type="OrthoDB" id="10540868at2759"/>
<gene>
    <name evidence="1" type="ORF">T01_568</name>
</gene>
<dbReference type="Proteomes" id="UP000054776">
    <property type="component" value="Unassembled WGS sequence"/>
</dbReference>
<reference evidence="1 2" key="1">
    <citation type="submission" date="2015-01" db="EMBL/GenBank/DDBJ databases">
        <title>Evolution of Trichinella species and genotypes.</title>
        <authorList>
            <person name="Korhonen P.K."/>
            <person name="Edoardo P."/>
            <person name="Giuseppe L.R."/>
            <person name="Gasser R.B."/>
        </authorList>
    </citation>
    <scope>NUCLEOTIDE SEQUENCE [LARGE SCALE GENOMIC DNA]</scope>
    <source>
        <strain evidence="1">ISS3</strain>
    </source>
</reference>
<keyword evidence="2" id="KW-1185">Reference proteome</keyword>
<comment type="caution">
    <text evidence="1">The sequence shown here is derived from an EMBL/GenBank/DDBJ whole genome shotgun (WGS) entry which is preliminary data.</text>
</comment>
<evidence type="ECO:0000313" key="1">
    <source>
        <dbReference type="EMBL" id="KRY35522.1"/>
    </source>
</evidence>
<organism evidence="1 2">
    <name type="scientific">Trichinella spiralis</name>
    <name type="common">Trichina worm</name>
    <dbReference type="NCBI Taxonomy" id="6334"/>
    <lineage>
        <taxon>Eukaryota</taxon>
        <taxon>Metazoa</taxon>
        <taxon>Ecdysozoa</taxon>
        <taxon>Nematoda</taxon>
        <taxon>Enoplea</taxon>
        <taxon>Dorylaimia</taxon>
        <taxon>Trichinellida</taxon>
        <taxon>Trichinellidae</taxon>
        <taxon>Trichinella</taxon>
    </lineage>
</organism>
<name>A0A0V1BF45_TRISP</name>
<dbReference type="EMBL" id="JYDH01000053">
    <property type="protein sequence ID" value="KRY35522.1"/>
    <property type="molecule type" value="Genomic_DNA"/>
</dbReference>
<dbReference type="AlphaFoldDB" id="A0A0V1BF45"/>
<evidence type="ECO:0000313" key="2">
    <source>
        <dbReference type="Proteomes" id="UP000054776"/>
    </source>
</evidence>
<protein>
    <submittedName>
        <fullName evidence="1">Uncharacterized protein</fullName>
    </submittedName>
</protein>